<evidence type="ECO:0000256" key="13">
    <source>
        <dbReference type="HAMAP-Rule" id="MF_00414"/>
    </source>
</evidence>
<evidence type="ECO:0000256" key="14">
    <source>
        <dbReference type="SAM" id="Coils"/>
    </source>
</evidence>
<evidence type="ECO:0000256" key="12">
    <source>
        <dbReference type="ARBA" id="ARBA00023136"/>
    </source>
</evidence>
<evidence type="ECO:0000256" key="8">
    <source>
        <dbReference type="ARBA" id="ARBA00022741"/>
    </source>
</evidence>
<evidence type="ECO:0000256" key="10">
    <source>
        <dbReference type="ARBA" id="ARBA00022840"/>
    </source>
</evidence>
<keyword evidence="17" id="KW-1185">Reference proteome</keyword>
<dbReference type="InterPro" id="IPR011009">
    <property type="entry name" value="Kinase-like_dom_sf"/>
</dbReference>
<dbReference type="GO" id="GO:0016740">
    <property type="term" value="F:transferase activity"/>
    <property type="evidence" value="ECO:0007669"/>
    <property type="project" value="UniProtKB-KW"/>
</dbReference>
<feature type="domain" description="ABC1 atypical kinase-like" evidence="15">
    <location>
        <begin position="91"/>
        <end position="340"/>
    </location>
</feature>
<dbReference type="InterPro" id="IPR004147">
    <property type="entry name" value="ABC1_dom"/>
</dbReference>
<keyword evidence="5 13" id="KW-0808">Transferase</keyword>
<evidence type="ECO:0000256" key="5">
    <source>
        <dbReference type="ARBA" id="ARBA00022679"/>
    </source>
</evidence>
<dbReference type="CDD" id="cd13972">
    <property type="entry name" value="UbiB"/>
    <property type="match status" value="1"/>
</dbReference>
<accession>A0ABM9AF58</accession>
<evidence type="ECO:0000256" key="7">
    <source>
        <dbReference type="ARBA" id="ARBA00022692"/>
    </source>
</evidence>
<dbReference type="EC" id="2.7.-.-" evidence="13"/>
<evidence type="ECO:0000256" key="11">
    <source>
        <dbReference type="ARBA" id="ARBA00022989"/>
    </source>
</evidence>
<keyword evidence="8 13" id="KW-0547">Nucleotide-binding</keyword>
<evidence type="ECO:0000256" key="3">
    <source>
        <dbReference type="ARBA" id="ARBA00022475"/>
    </source>
</evidence>
<comment type="similarity">
    <text evidence="13">Belongs to the ABC1 family. UbiB subfamily.</text>
</comment>
<comment type="caution">
    <text evidence="13">Lacks conserved residue(s) required for the propagation of feature annotation.</text>
</comment>
<keyword evidence="3 13" id="KW-1003">Cell membrane</keyword>
<comment type="similarity">
    <text evidence="2">Belongs to the protein kinase superfamily. ADCK protein kinase family.</text>
</comment>
<keyword evidence="9 13" id="KW-0418">Kinase</keyword>
<evidence type="ECO:0000256" key="9">
    <source>
        <dbReference type="ARBA" id="ARBA00022777"/>
    </source>
</evidence>
<evidence type="ECO:0000259" key="15">
    <source>
        <dbReference type="Pfam" id="PF03109"/>
    </source>
</evidence>
<comment type="caution">
    <text evidence="16">The sequence shown here is derived from an EMBL/GenBank/DDBJ whole genome shotgun (WGS) entry which is preliminary data.</text>
</comment>
<feature type="active site" description="Proton acceptor" evidence="13">
    <location>
        <position position="284"/>
    </location>
</feature>
<keyword evidence="4" id="KW-0997">Cell inner membrane</keyword>
<evidence type="ECO:0000256" key="4">
    <source>
        <dbReference type="ARBA" id="ARBA00022519"/>
    </source>
</evidence>
<proteinExistence type="inferred from homology"/>
<keyword evidence="6 13" id="KW-0831">Ubiquinone biosynthesis</keyword>
<evidence type="ECO:0000256" key="6">
    <source>
        <dbReference type="ARBA" id="ARBA00022688"/>
    </source>
</evidence>
<evidence type="ECO:0000313" key="17">
    <source>
        <dbReference type="Proteomes" id="UP000838100"/>
    </source>
</evidence>
<keyword evidence="10 13" id="KW-0067">ATP-binding</keyword>
<gene>
    <name evidence="13 16" type="primary">ubiB</name>
    <name evidence="16" type="ORF">SIN8267_01954</name>
</gene>
<dbReference type="Proteomes" id="UP000838100">
    <property type="component" value="Unassembled WGS sequence"/>
</dbReference>
<dbReference type="InterPro" id="IPR050154">
    <property type="entry name" value="UbiB_kinase"/>
</dbReference>
<feature type="transmembrane region" description="Helical" evidence="13">
    <location>
        <begin position="502"/>
        <end position="520"/>
    </location>
</feature>
<feature type="transmembrane region" description="Helical" evidence="13">
    <location>
        <begin position="526"/>
        <end position="543"/>
    </location>
</feature>
<feature type="binding site" evidence="13">
    <location>
        <begin position="127"/>
        <end position="135"/>
    </location>
    <ligand>
        <name>ATP</name>
        <dbReference type="ChEBI" id="CHEBI:30616"/>
    </ligand>
</feature>
<comment type="subcellular location">
    <subcellularLocation>
        <location evidence="13">Cell membrane</location>
        <topology evidence="13">Multi-pass membrane protein</topology>
    </subcellularLocation>
</comment>
<dbReference type="NCBIfam" id="TIGR01982">
    <property type="entry name" value="UbiB"/>
    <property type="match status" value="1"/>
</dbReference>
<dbReference type="NCBIfam" id="NF003404">
    <property type="entry name" value="PRK04750.1"/>
    <property type="match status" value="1"/>
</dbReference>
<dbReference type="EMBL" id="CAKLPX010000002">
    <property type="protein sequence ID" value="CAH0991839.1"/>
    <property type="molecule type" value="Genomic_DNA"/>
</dbReference>
<dbReference type="PANTHER" id="PTHR10566">
    <property type="entry name" value="CHAPERONE-ACTIVITY OF BC1 COMPLEX CABC1 -RELATED"/>
    <property type="match status" value="1"/>
</dbReference>
<feature type="binding site" evidence="13">
    <location>
        <position position="149"/>
    </location>
    <ligand>
        <name>ATP</name>
        <dbReference type="ChEBI" id="CHEBI:30616"/>
    </ligand>
</feature>
<dbReference type="InterPro" id="IPR010232">
    <property type="entry name" value="UbiB"/>
</dbReference>
<dbReference type="RefSeq" id="WP_237444541.1">
    <property type="nucleotide sequence ID" value="NZ_CAKLPX010000002.1"/>
</dbReference>
<comment type="pathway">
    <text evidence="1 13">Cofactor biosynthesis; ubiquinone biosynthesis [regulation].</text>
</comment>
<organism evidence="16 17">
    <name type="scientific">Sinobacterium norvegicum</name>
    <dbReference type="NCBI Taxonomy" id="1641715"/>
    <lineage>
        <taxon>Bacteria</taxon>
        <taxon>Pseudomonadati</taxon>
        <taxon>Pseudomonadota</taxon>
        <taxon>Gammaproteobacteria</taxon>
        <taxon>Cellvibrionales</taxon>
        <taxon>Spongiibacteraceae</taxon>
        <taxon>Sinobacterium</taxon>
    </lineage>
</organism>
<dbReference type="HAMAP" id="MF_00414">
    <property type="entry name" value="UbiB"/>
    <property type="match status" value="1"/>
</dbReference>
<dbReference type="Pfam" id="PF03109">
    <property type="entry name" value="ABC1"/>
    <property type="match status" value="1"/>
</dbReference>
<keyword evidence="7 13" id="KW-0812">Transmembrane</keyword>
<dbReference type="InterPro" id="IPR045308">
    <property type="entry name" value="UbiB_bact"/>
</dbReference>
<keyword evidence="11 13" id="KW-1133">Transmembrane helix</keyword>
<dbReference type="SUPFAM" id="SSF56112">
    <property type="entry name" value="Protein kinase-like (PK-like)"/>
    <property type="match status" value="1"/>
</dbReference>
<dbReference type="PANTHER" id="PTHR10566:SF113">
    <property type="entry name" value="PROTEIN ACTIVITY OF BC1 COMPLEX KINASE 7, CHLOROPLASTIC"/>
    <property type="match status" value="1"/>
</dbReference>
<keyword evidence="12 13" id="KW-0472">Membrane</keyword>
<protein>
    <recommendedName>
        <fullName evidence="13">Probable protein kinase UbiB</fullName>
        <ecNumber evidence="13">2.7.-.-</ecNumber>
    </recommendedName>
    <alternativeName>
        <fullName evidence="13">Ubiquinone biosynthesis protein UbiB</fullName>
    </alternativeName>
</protein>
<feature type="coiled-coil region" evidence="14">
    <location>
        <begin position="474"/>
        <end position="501"/>
    </location>
</feature>
<name>A0ABM9AF58_9GAMM</name>
<evidence type="ECO:0000313" key="16">
    <source>
        <dbReference type="EMBL" id="CAH0991839.1"/>
    </source>
</evidence>
<keyword evidence="14" id="KW-0175">Coiled coil</keyword>
<reference evidence="16" key="1">
    <citation type="submission" date="2021-12" db="EMBL/GenBank/DDBJ databases">
        <authorList>
            <person name="Rodrigo-Torres L."/>
            <person name="Arahal R. D."/>
            <person name="Lucena T."/>
        </authorList>
    </citation>
    <scope>NUCLEOTIDE SEQUENCE</scope>
    <source>
        <strain evidence="16">CECT 8267</strain>
    </source>
</reference>
<comment type="function">
    <text evidence="13">Is probably a protein kinase regulator of UbiI activity which is involved in aerobic coenzyme Q (ubiquinone) biosynthesis.</text>
</comment>
<sequence>MKTLLRLLTIIWVTARYRLDILIPKHRLPVALRLIFTLSPLRLIPQPDLSRGERIRLALIELGPIFIKFGQMLSTRGDILPQDIVDELALLQDKVPPFGSDQAIAIIESALDDKVDNIFASFEPTALASASIAQVHTATLKDGQEVVVKVVRPEIEQVISSDIALMFKLAALIARYLPDGKRLRPVDVVEEYKHTIFDELDLQREAANTSQLRRNFADSDSLYVPVVYWQHCRPTVMVMERIYGIALSDIATMQAKKLNLKLLAERGVEIFFTQVFRDNFFHADMHPGNIFIDGSQADNPSYIAIDCAIMGSLSDFDRHYLARNLLAIFQQQYREVAELHVECGWVPAHTRVQDFEGAIRAACEPIFEKPLGEISFAELLLYLFQTARRFEMEVQPSLVLLQKTLLHIEGLGRQLYPELDLWQTAKPYLEDWLKQNYSPKTLLKETMKRAPSWLEKLPKVPDMMIESLQQAPKLAQLADSQREQQQTLRRLQQQQARTRRRGAIALLAVAGAVIISQPALMQQLSQLPTASAALLLIAAICLLRR</sequence>
<evidence type="ECO:0000256" key="1">
    <source>
        <dbReference type="ARBA" id="ARBA00005020"/>
    </source>
</evidence>
<evidence type="ECO:0000256" key="2">
    <source>
        <dbReference type="ARBA" id="ARBA00009670"/>
    </source>
</evidence>